<sequence length="54" mass="5453">MKTIKITVDGKAAGGGGFYFEVDVCSGQAGDGEAYYQVYSGIGVVARNSDGGAD</sequence>
<dbReference type="EMBL" id="CP159992">
    <property type="protein sequence ID" value="XCP94650.1"/>
    <property type="molecule type" value="Genomic_DNA"/>
</dbReference>
<evidence type="ECO:0008006" key="2">
    <source>
        <dbReference type="Google" id="ProtNLM"/>
    </source>
</evidence>
<gene>
    <name evidence="1" type="ORF">ABXS70_26690</name>
</gene>
<organism evidence="1">
    <name type="scientific">Paenibacillus sp. AN1007</name>
    <dbReference type="NCBI Taxonomy" id="3151385"/>
    <lineage>
        <taxon>Bacteria</taxon>
        <taxon>Bacillati</taxon>
        <taxon>Bacillota</taxon>
        <taxon>Bacilli</taxon>
        <taxon>Bacillales</taxon>
        <taxon>Paenibacillaceae</taxon>
        <taxon>Paenibacillus</taxon>
    </lineage>
</organism>
<accession>A0AAU8N9W7</accession>
<dbReference type="AlphaFoldDB" id="A0AAU8N9W7"/>
<protein>
    <recommendedName>
        <fullName evidence="2">PLAT domain-containing protein</fullName>
    </recommendedName>
</protein>
<dbReference type="RefSeq" id="WP_366292179.1">
    <property type="nucleotide sequence ID" value="NZ_CP159992.1"/>
</dbReference>
<reference evidence="1" key="1">
    <citation type="submission" date="2024-05" db="EMBL/GenBank/DDBJ databases">
        <title>Draft genome assemblies of 36 bacteria isolated from hibernating arctic ground squirrels.</title>
        <authorList>
            <person name="McKee H."/>
            <person name="Mullen L."/>
            <person name="Drown D.M."/>
            <person name="Duddleston K.N."/>
        </authorList>
    </citation>
    <scope>NUCLEOTIDE SEQUENCE</scope>
    <source>
        <strain evidence="1">AN1007</strain>
    </source>
</reference>
<name>A0AAU8N9W7_9BACL</name>
<proteinExistence type="predicted"/>
<evidence type="ECO:0000313" key="1">
    <source>
        <dbReference type="EMBL" id="XCP94650.1"/>
    </source>
</evidence>